<reference evidence="2 3" key="1">
    <citation type="submission" date="2016-06" db="EMBL/GenBank/DDBJ databases">
        <authorList>
            <person name="Kjaerup R.B."/>
            <person name="Dalgaard T.S."/>
            <person name="Juul-Madsen H.R."/>
        </authorList>
    </citation>
    <scope>NUCLEOTIDE SEQUENCE [LARGE SCALE GENOMIC DNA]</scope>
</reference>
<organism evidence="2 3">
    <name type="scientific">Zymoseptoria tritici (strain ST99CH_3D7)</name>
    <dbReference type="NCBI Taxonomy" id="1276538"/>
    <lineage>
        <taxon>Eukaryota</taxon>
        <taxon>Fungi</taxon>
        <taxon>Dikarya</taxon>
        <taxon>Ascomycota</taxon>
        <taxon>Pezizomycotina</taxon>
        <taxon>Dothideomycetes</taxon>
        <taxon>Dothideomycetidae</taxon>
        <taxon>Mycosphaerellales</taxon>
        <taxon>Mycosphaerellaceae</taxon>
        <taxon>Zymoseptoria</taxon>
    </lineage>
</organism>
<feature type="region of interest" description="Disordered" evidence="1">
    <location>
        <begin position="26"/>
        <end position="64"/>
    </location>
</feature>
<dbReference type="Proteomes" id="UP000215127">
    <property type="component" value="Chromosome 1"/>
</dbReference>
<feature type="compositionally biased region" description="Basic and acidic residues" evidence="1">
    <location>
        <begin position="35"/>
        <end position="54"/>
    </location>
</feature>
<evidence type="ECO:0000256" key="1">
    <source>
        <dbReference type="SAM" id="MobiDB-lite"/>
    </source>
</evidence>
<dbReference type="EMBL" id="LT853692">
    <property type="protein sequence ID" value="SMQ44946.1"/>
    <property type="molecule type" value="Genomic_DNA"/>
</dbReference>
<proteinExistence type="predicted"/>
<accession>A0A1X7RC11</accession>
<name>A0A1X7RC11_ZYMT9</name>
<sequence>MSNANRPHILPKLNFKNFKNFLLSQTAGNSSAQEANDKRMEQMSADEKKSGGDEGKEEEWTLVDSEKERIAKELKAEAEVRTENAVLDEIEESFGPTVGK</sequence>
<evidence type="ECO:0000313" key="3">
    <source>
        <dbReference type="Proteomes" id="UP000215127"/>
    </source>
</evidence>
<keyword evidence="3" id="KW-1185">Reference proteome</keyword>
<dbReference type="AlphaFoldDB" id="A0A1X7RC11"/>
<evidence type="ECO:0000313" key="2">
    <source>
        <dbReference type="EMBL" id="SMQ44946.1"/>
    </source>
</evidence>
<gene>
    <name evidence="2" type="ORF">ZT3D7_G90</name>
</gene>
<protein>
    <submittedName>
        <fullName evidence="2">Uncharacterized protein</fullName>
    </submittedName>
</protein>